<evidence type="ECO:0000259" key="1">
    <source>
        <dbReference type="Pfam" id="PF12697"/>
    </source>
</evidence>
<dbReference type="SUPFAM" id="SSF53474">
    <property type="entry name" value="alpha/beta-Hydrolases"/>
    <property type="match status" value="1"/>
</dbReference>
<dbReference type="InterPro" id="IPR000073">
    <property type="entry name" value="AB_hydrolase_1"/>
</dbReference>
<dbReference type="AlphaFoldDB" id="A0A5A7SIM5"/>
<keyword evidence="2" id="KW-0378">Hydrolase</keyword>
<reference evidence="2 3" key="1">
    <citation type="submission" date="2019-07" db="EMBL/GenBank/DDBJ databases">
        <title>Rhodococcus cavernicolus sp. nov., isolated from a cave.</title>
        <authorList>
            <person name="Lee S.D."/>
        </authorList>
    </citation>
    <scope>NUCLEOTIDE SEQUENCE [LARGE SCALE GENOMIC DNA]</scope>
    <source>
        <strain evidence="2 3">C1-24</strain>
    </source>
</reference>
<proteinExistence type="predicted"/>
<dbReference type="EMBL" id="VLNY01000002">
    <property type="protein sequence ID" value="KAA0024101.1"/>
    <property type="molecule type" value="Genomic_DNA"/>
</dbReference>
<name>A0A5A7SIM5_9NOCA</name>
<keyword evidence="3" id="KW-1185">Reference proteome</keyword>
<dbReference type="Proteomes" id="UP000322244">
    <property type="component" value="Unassembled WGS sequence"/>
</dbReference>
<gene>
    <name evidence="2" type="ORF">FOY51_05970</name>
</gene>
<dbReference type="InterPro" id="IPR029058">
    <property type="entry name" value="AB_hydrolase_fold"/>
</dbReference>
<feature type="domain" description="AB hydrolase-1" evidence="1">
    <location>
        <begin position="64"/>
        <end position="303"/>
    </location>
</feature>
<comment type="caution">
    <text evidence="2">The sequence shown here is derived from an EMBL/GenBank/DDBJ whole genome shotgun (WGS) entry which is preliminary data.</text>
</comment>
<evidence type="ECO:0000313" key="3">
    <source>
        <dbReference type="Proteomes" id="UP000322244"/>
    </source>
</evidence>
<sequence length="322" mass="35674">MTGHRYLAVPFSFEEQRCSAEELERVVSTRTTATVTRLDDATIRPERKRTDRLAYERTGSGEPLVLVHGIGHRRQGWYPVLDRLAEERDVILVDLPGHGDSPDLITDGRPVLDIVREQFQDLFADLNVHRPHIAGNSLGGRVALELASENMVRSVTTLAPAGFWRNDLDFTYIRTLFATMTSASEYSQSVAPRLARTRAGRVAMFSWLTARPASIDPDAALGDFRGLLRARPALRTIMGEAVPFDRPIADDIPITIAWGTRDQVLRPYQATRARKAMPAATHVRLDRCGHVPMSDNPELIADVILEGSGGVASSLIERTESA</sequence>
<evidence type="ECO:0000313" key="2">
    <source>
        <dbReference type="EMBL" id="KAA0024101.1"/>
    </source>
</evidence>
<dbReference type="Gene3D" id="3.40.50.1820">
    <property type="entry name" value="alpha/beta hydrolase"/>
    <property type="match status" value="1"/>
</dbReference>
<dbReference type="Pfam" id="PF12697">
    <property type="entry name" value="Abhydrolase_6"/>
    <property type="match status" value="1"/>
</dbReference>
<protein>
    <submittedName>
        <fullName evidence="2">Alpha/beta fold hydrolase</fullName>
    </submittedName>
</protein>
<dbReference type="GO" id="GO:0016787">
    <property type="term" value="F:hydrolase activity"/>
    <property type="evidence" value="ECO:0007669"/>
    <property type="project" value="UniProtKB-KW"/>
</dbReference>
<accession>A0A5A7SIM5</accession>
<dbReference type="OrthoDB" id="27092at2"/>
<dbReference type="PANTHER" id="PTHR46438:SF11">
    <property type="entry name" value="LIPASE-RELATED"/>
    <property type="match status" value="1"/>
</dbReference>
<dbReference type="PRINTS" id="PR00111">
    <property type="entry name" value="ABHYDROLASE"/>
</dbReference>
<organism evidence="2 3">
    <name type="scientific">Antrihabitans cavernicola</name>
    <dbReference type="NCBI Taxonomy" id="2495913"/>
    <lineage>
        <taxon>Bacteria</taxon>
        <taxon>Bacillati</taxon>
        <taxon>Actinomycetota</taxon>
        <taxon>Actinomycetes</taxon>
        <taxon>Mycobacteriales</taxon>
        <taxon>Nocardiaceae</taxon>
        <taxon>Antrihabitans</taxon>
    </lineage>
</organism>
<dbReference type="PANTHER" id="PTHR46438">
    <property type="entry name" value="ALPHA/BETA-HYDROLASES SUPERFAMILY PROTEIN"/>
    <property type="match status" value="1"/>
</dbReference>